<sequence length="330" mass="37046">MKKINRRSFINGIVATGIVLQIPDTVLGMFPAKAKTVKAGLITDLHHDIMHDGAERLEAFLADVRKSNPDFIMQMGDFAYPNDKNKPLIDRFNNAHPTALHVIGNHDTDNGHTKAQCLEYYKMPARYYTKEVNGVRFIVLDGNDKGSPTRKSGYPSYINDEQKLWLQQQLKEINKPIVVVSHQPLAGELAVDNAAEIQEILSAAADKILVAINGHTHIDSHVLIKNINYVHINSASYFWVGGKYKHNSYPEEIHKKHEWIAYTCPYQDALFTMLTINPASGTIHIEGRKSNWVGASPAQLNYVEQSAIAPGKEIVPFISKRNIKVTRNSK</sequence>
<protein>
    <recommendedName>
        <fullName evidence="1">Calcineurin-like phosphoesterase domain-containing protein</fullName>
    </recommendedName>
</protein>
<evidence type="ECO:0000259" key="1">
    <source>
        <dbReference type="Pfam" id="PF00149"/>
    </source>
</evidence>
<dbReference type="PROSITE" id="PS51318">
    <property type="entry name" value="TAT"/>
    <property type="match status" value="1"/>
</dbReference>
<evidence type="ECO:0000313" key="2">
    <source>
        <dbReference type="EMBL" id="KIA94117.1"/>
    </source>
</evidence>
<dbReference type="InterPro" id="IPR029052">
    <property type="entry name" value="Metallo-depent_PP-like"/>
</dbReference>
<organism evidence="2 3">
    <name type="scientific">Pedobacter kyungheensis</name>
    <dbReference type="NCBI Taxonomy" id="1069985"/>
    <lineage>
        <taxon>Bacteria</taxon>
        <taxon>Pseudomonadati</taxon>
        <taxon>Bacteroidota</taxon>
        <taxon>Sphingobacteriia</taxon>
        <taxon>Sphingobacteriales</taxon>
        <taxon>Sphingobacteriaceae</taxon>
        <taxon>Pedobacter</taxon>
    </lineage>
</organism>
<gene>
    <name evidence="2" type="ORF">OC25_11040</name>
</gene>
<dbReference type="Gene3D" id="3.60.21.10">
    <property type="match status" value="1"/>
</dbReference>
<keyword evidence="3" id="KW-1185">Reference proteome</keyword>
<feature type="domain" description="Calcineurin-like phosphoesterase" evidence="1">
    <location>
        <begin position="40"/>
        <end position="218"/>
    </location>
</feature>
<proteinExistence type="predicted"/>
<dbReference type="InterPro" id="IPR006311">
    <property type="entry name" value="TAT_signal"/>
</dbReference>
<dbReference type="InterPro" id="IPR051918">
    <property type="entry name" value="STPP_CPPED1"/>
</dbReference>
<reference evidence="2 3" key="1">
    <citation type="submission" date="2014-10" db="EMBL/GenBank/DDBJ databases">
        <title>Pedobacter Kyungheensis.</title>
        <authorList>
            <person name="Anderson B.M."/>
            <person name="Newman J.D."/>
        </authorList>
    </citation>
    <scope>NUCLEOTIDE SEQUENCE [LARGE SCALE GENOMIC DNA]</scope>
    <source>
        <strain evidence="2 3">KACC 16221</strain>
    </source>
</reference>
<dbReference type="Pfam" id="PF00149">
    <property type="entry name" value="Metallophos"/>
    <property type="match status" value="1"/>
</dbReference>
<evidence type="ECO:0000313" key="3">
    <source>
        <dbReference type="Proteomes" id="UP000031246"/>
    </source>
</evidence>
<dbReference type="AlphaFoldDB" id="A0A0C1FMG6"/>
<name>A0A0C1FMG6_9SPHI</name>
<accession>A0A0C1FMG6</accession>
<dbReference type="RefSeq" id="WP_039475705.1">
    <property type="nucleotide sequence ID" value="NZ_JSYN01000011.1"/>
</dbReference>
<dbReference type="OrthoDB" id="9816081at2"/>
<comment type="caution">
    <text evidence="2">The sequence shown here is derived from an EMBL/GenBank/DDBJ whole genome shotgun (WGS) entry which is preliminary data.</text>
</comment>
<dbReference type="SUPFAM" id="SSF56300">
    <property type="entry name" value="Metallo-dependent phosphatases"/>
    <property type="match status" value="1"/>
</dbReference>
<dbReference type="InterPro" id="IPR004843">
    <property type="entry name" value="Calcineurin-like_PHP"/>
</dbReference>
<dbReference type="GO" id="GO:0016787">
    <property type="term" value="F:hydrolase activity"/>
    <property type="evidence" value="ECO:0007669"/>
    <property type="project" value="InterPro"/>
</dbReference>
<dbReference type="Proteomes" id="UP000031246">
    <property type="component" value="Unassembled WGS sequence"/>
</dbReference>
<dbReference type="PANTHER" id="PTHR43143">
    <property type="entry name" value="METALLOPHOSPHOESTERASE, CALCINEURIN SUPERFAMILY"/>
    <property type="match status" value="1"/>
</dbReference>
<dbReference type="EMBL" id="JSYN01000011">
    <property type="protein sequence ID" value="KIA94117.1"/>
    <property type="molecule type" value="Genomic_DNA"/>
</dbReference>
<dbReference type="PANTHER" id="PTHR43143:SF1">
    <property type="entry name" value="SERINE_THREONINE-PROTEIN PHOSPHATASE CPPED1"/>
    <property type="match status" value="1"/>
</dbReference>